<dbReference type="PANTHER" id="PTHR12468">
    <property type="entry name" value="GPI MANNOSYLTRANSFERASE 2"/>
    <property type="match status" value="1"/>
</dbReference>
<feature type="transmembrane region" description="Helical" evidence="12">
    <location>
        <begin position="7"/>
        <end position="27"/>
    </location>
</feature>
<keyword evidence="6 12" id="KW-0328">Glycosyltransferase</keyword>
<evidence type="ECO:0000256" key="6">
    <source>
        <dbReference type="ARBA" id="ARBA00022676"/>
    </source>
</evidence>
<proteinExistence type="inferred from homology"/>
<feature type="transmembrane region" description="Helical" evidence="12">
    <location>
        <begin position="164"/>
        <end position="185"/>
    </location>
</feature>
<dbReference type="EMBL" id="LXTC01000002">
    <property type="protein sequence ID" value="OBA21917.1"/>
    <property type="molecule type" value="Genomic_DNA"/>
</dbReference>
<evidence type="ECO:0000256" key="4">
    <source>
        <dbReference type="ARBA" id="ARBA00013795"/>
    </source>
</evidence>
<dbReference type="GO" id="GO:0005789">
    <property type="term" value="C:endoplasmic reticulum membrane"/>
    <property type="evidence" value="ECO:0007669"/>
    <property type="project" value="UniProtKB-SubCell"/>
</dbReference>
<dbReference type="AlphaFoldDB" id="A0A1A0HDE5"/>
<evidence type="ECO:0000313" key="14">
    <source>
        <dbReference type="Proteomes" id="UP000092555"/>
    </source>
</evidence>
<name>A0A1A0HDE5_9ASCO</name>
<dbReference type="Pfam" id="PF04188">
    <property type="entry name" value="Mannosyl_trans2"/>
    <property type="match status" value="2"/>
</dbReference>
<evidence type="ECO:0000256" key="12">
    <source>
        <dbReference type="RuleBase" id="RU363112"/>
    </source>
</evidence>
<evidence type="ECO:0000256" key="7">
    <source>
        <dbReference type="ARBA" id="ARBA00022679"/>
    </source>
</evidence>
<dbReference type="GO" id="GO:0000009">
    <property type="term" value="F:alpha-1,6-mannosyltransferase activity"/>
    <property type="evidence" value="ECO:0007669"/>
    <property type="project" value="InterPro"/>
</dbReference>
<evidence type="ECO:0000256" key="9">
    <source>
        <dbReference type="ARBA" id="ARBA00022824"/>
    </source>
</evidence>
<comment type="pathway">
    <text evidence="2 12">Glycolipid biosynthesis; glycosylphosphatidylinositol-anchor biosynthesis.</text>
</comment>
<dbReference type="OrthoDB" id="10252502at2759"/>
<keyword evidence="7 12" id="KW-0808">Transferase</keyword>
<keyword evidence="9 12" id="KW-0256">Endoplasmic reticulum</keyword>
<reference evidence="13 14" key="1">
    <citation type="submission" date="2016-05" db="EMBL/GenBank/DDBJ databases">
        <title>Comparative genomics of biotechnologically important yeasts.</title>
        <authorList>
            <consortium name="DOE Joint Genome Institute"/>
            <person name="Riley R."/>
            <person name="Haridas S."/>
            <person name="Wolfe K.H."/>
            <person name="Lopes M.R."/>
            <person name="Hittinger C.T."/>
            <person name="Goker M."/>
            <person name="Salamov A."/>
            <person name="Wisecaver J."/>
            <person name="Long T.M."/>
            <person name="Aerts A.L."/>
            <person name="Barry K."/>
            <person name="Choi C."/>
            <person name="Clum A."/>
            <person name="Coughlan A.Y."/>
            <person name="Deshpande S."/>
            <person name="Douglass A.P."/>
            <person name="Hanson S.J."/>
            <person name="Klenk H.-P."/>
            <person name="LaButti K."/>
            <person name="Lapidus A."/>
            <person name="Lindquist E."/>
            <person name="Lipzen A."/>
            <person name="Meier-kolthoff J.P."/>
            <person name="Ohm R.A."/>
            <person name="Otillar R.P."/>
            <person name="Pangilinan J."/>
            <person name="Peng Y."/>
            <person name="Rokas A."/>
            <person name="Rosa C.A."/>
            <person name="Scheuner C."/>
            <person name="Sibirny A.A."/>
            <person name="Slot J.C."/>
            <person name="Stielow J.B."/>
            <person name="Sun H."/>
            <person name="Kurtzman C.P."/>
            <person name="Blackwell M."/>
            <person name="Grigoriev I.V."/>
            <person name="Jeffries T.W."/>
        </authorList>
    </citation>
    <scope>NUCLEOTIDE SEQUENCE [LARGE SCALE GENOMIC DNA]</scope>
    <source>
        <strain evidence="13 14">NRRL YB-4993</strain>
    </source>
</reference>
<sequence length="411" mass="46188">MPHLKTVIYLVILFFAVKSAQFVIVILGPAQFDVSSSILLESYLTEKIALSTFGTRSEPLNHALGKSVSLILDRFLDRLVTWDAVYFADLFSRGILYEHQFVFCPLWWRLIHVIPVNPETGFYSRLIWATVLANLSHLAAAIVLYFYTLTVFKRARIFSSERMATLALMLYVCSPAAAFLTAPYSESIAALCSLLCLFARDVTCIYLASGALAALAFGFRANCLLLGLVYVYDIVYKKTQTPFLPLAAGLILGAAFLAAQIHSYVLVCPSGRGAWCEARIPSLFAYAQSHYWGNGLFRYWTWNNVPNFVFAAPTVFLLALAVRYFAQIYPVERTLPVLAVNCVFLCLVMLFGHVQIITRIHTFLPVVYWVVAGLLTQPDPRGQKWAYKWVAYFVVWNVLQTALFSAFLPPA</sequence>
<dbReference type="GO" id="GO:0006506">
    <property type="term" value="P:GPI anchor biosynthetic process"/>
    <property type="evidence" value="ECO:0007669"/>
    <property type="project" value="UniProtKB-UniPathway"/>
</dbReference>
<dbReference type="Proteomes" id="UP000092555">
    <property type="component" value="Unassembled WGS sequence"/>
</dbReference>
<comment type="caution">
    <text evidence="13">The sequence shown here is derived from an EMBL/GenBank/DDBJ whole genome shotgun (WGS) entry which is preliminary data.</text>
</comment>
<protein>
    <recommendedName>
        <fullName evidence="4 12">GPI mannosyltransferase 2</fullName>
        <ecNumber evidence="12">2.4.1.-</ecNumber>
    </recommendedName>
</protein>
<dbReference type="GeneID" id="30030018"/>
<keyword evidence="10 12" id="KW-1133">Transmembrane helix</keyword>
<dbReference type="GO" id="GO:0031501">
    <property type="term" value="C:mannosyltransferase complex"/>
    <property type="evidence" value="ECO:0007669"/>
    <property type="project" value="TreeGrafter"/>
</dbReference>
<evidence type="ECO:0000256" key="11">
    <source>
        <dbReference type="ARBA" id="ARBA00023136"/>
    </source>
</evidence>
<dbReference type="GO" id="GO:0004376">
    <property type="term" value="F:GPI mannosyltransferase activity"/>
    <property type="evidence" value="ECO:0007669"/>
    <property type="project" value="InterPro"/>
</dbReference>
<evidence type="ECO:0000256" key="5">
    <source>
        <dbReference type="ARBA" id="ARBA00022502"/>
    </source>
</evidence>
<keyword evidence="11 12" id="KW-0472">Membrane</keyword>
<accession>A0A1A0HDE5</accession>
<keyword evidence="8 12" id="KW-0812">Transmembrane</keyword>
<feature type="transmembrane region" description="Helical" evidence="12">
    <location>
        <begin position="335"/>
        <end position="354"/>
    </location>
</feature>
<evidence type="ECO:0000256" key="3">
    <source>
        <dbReference type="ARBA" id="ARBA00008698"/>
    </source>
</evidence>
<comment type="function">
    <text evidence="12">Mannosyltransferase involved in glycosylphosphatidylinositol-anchor biosynthesis.</text>
</comment>
<evidence type="ECO:0000256" key="2">
    <source>
        <dbReference type="ARBA" id="ARBA00004687"/>
    </source>
</evidence>
<evidence type="ECO:0000256" key="8">
    <source>
        <dbReference type="ARBA" id="ARBA00022692"/>
    </source>
</evidence>
<organism evidence="13 14">
    <name type="scientific">Metschnikowia bicuspidata var. bicuspidata NRRL YB-4993</name>
    <dbReference type="NCBI Taxonomy" id="869754"/>
    <lineage>
        <taxon>Eukaryota</taxon>
        <taxon>Fungi</taxon>
        <taxon>Dikarya</taxon>
        <taxon>Ascomycota</taxon>
        <taxon>Saccharomycotina</taxon>
        <taxon>Pichiomycetes</taxon>
        <taxon>Metschnikowiaceae</taxon>
        <taxon>Metschnikowia</taxon>
    </lineage>
</organism>
<comment type="subcellular location">
    <subcellularLocation>
        <location evidence="1 12">Endoplasmic reticulum membrane</location>
        <topology evidence="1 12">Multi-pass membrane protein</topology>
    </subcellularLocation>
</comment>
<feature type="transmembrane region" description="Helical" evidence="12">
    <location>
        <begin position="205"/>
        <end position="231"/>
    </location>
</feature>
<comment type="similarity">
    <text evidence="3 12">Belongs to the PIGV family.</text>
</comment>
<evidence type="ECO:0000256" key="10">
    <source>
        <dbReference type="ARBA" id="ARBA00022989"/>
    </source>
</evidence>
<dbReference type="EC" id="2.4.1.-" evidence="12"/>
<dbReference type="PANTHER" id="PTHR12468:SF2">
    <property type="entry name" value="GPI MANNOSYLTRANSFERASE 2"/>
    <property type="match status" value="1"/>
</dbReference>
<dbReference type="STRING" id="869754.A0A1A0HDE5"/>
<feature type="transmembrane region" description="Helical" evidence="12">
    <location>
        <begin position="389"/>
        <end position="408"/>
    </location>
</feature>
<feature type="transmembrane region" description="Helical" evidence="12">
    <location>
        <begin position="243"/>
        <end position="265"/>
    </location>
</feature>
<dbReference type="RefSeq" id="XP_018712413.1">
    <property type="nucleotide sequence ID" value="XM_018857042.1"/>
</dbReference>
<dbReference type="UniPathway" id="UPA00196"/>
<keyword evidence="14" id="KW-1185">Reference proteome</keyword>
<evidence type="ECO:0000256" key="1">
    <source>
        <dbReference type="ARBA" id="ARBA00004477"/>
    </source>
</evidence>
<dbReference type="InterPro" id="IPR007315">
    <property type="entry name" value="PIG-V/Gpi18"/>
</dbReference>
<evidence type="ECO:0000313" key="13">
    <source>
        <dbReference type="EMBL" id="OBA21917.1"/>
    </source>
</evidence>
<keyword evidence="5 12" id="KW-0337">GPI-anchor biosynthesis</keyword>
<gene>
    <name evidence="13" type="ORF">METBIDRAFT_38761</name>
</gene>
<feature type="transmembrane region" description="Helical" evidence="12">
    <location>
        <begin position="126"/>
        <end position="152"/>
    </location>
</feature>
<feature type="transmembrane region" description="Helical" evidence="12">
    <location>
        <begin position="308"/>
        <end position="326"/>
    </location>
</feature>